<dbReference type="EMBL" id="CM001888">
    <property type="protein sequence ID" value="EOY19422.1"/>
    <property type="molecule type" value="Genomic_DNA"/>
</dbReference>
<reference evidence="2 3" key="1">
    <citation type="journal article" date="2013" name="Genome Biol.">
        <title>The genome sequence of the most widely cultivated cacao type and its use to identify candidate genes regulating pod color.</title>
        <authorList>
            <person name="Motamayor J.C."/>
            <person name="Mockaitis K."/>
            <person name="Schmutz J."/>
            <person name="Haiminen N."/>
            <person name="Iii D.L."/>
            <person name="Cornejo O."/>
            <person name="Findley S.D."/>
            <person name="Zheng P."/>
            <person name="Utro F."/>
            <person name="Royaert S."/>
            <person name="Saski C."/>
            <person name="Jenkins J."/>
            <person name="Podicheti R."/>
            <person name="Zhao M."/>
            <person name="Scheffler B.E."/>
            <person name="Stack J.C."/>
            <person name="Feltus F.A."/>
            <person name="Mustiga G.M."/>
            <person name="Amores F."/>
            <person name="Phillips W."/>
            <person name="Marelli J.P."/>
            <person name="May G.D."/>
            <person name="Shapiro H."/>
            <person name="Ma J."/>
            <person name="Bustamante C.D."/>
            <person name="Schnell R.J."/>
            <person name="Main D."/>
            <person name="Gilbert D."/>
            <person name="Parida L."/>
            <person name="Kuhn D.N."/>
        </authorList>
    </citation>
    <scope>NUCLEOTIDE SEQUENCE [LARGE SCALE GENOMIC DNA]</scope>
    <source>
        <strain evidence="3">cv. Matina 1-6</strain>
    </source>
</reference>
<dbReference type="HOGENOM" id="CLU_535772_0_0_1"/>
<proteinExistence type="predicted"/>
<evidence type="ECO:0008006" key="4">
    <source>
        <dbReference type="Google" id="ProtNLM"/>
    </source>
</evidence>
<dbReference type="PANTHER" id="PTHR33116:SF75">
    <property type="entry name" value="RIBONUCLEASE H PROTEIN"/>
    <property type="match status" value="1"/>
</dbReference>
<organism evidence="2 3">
    <name type="scientific">Theobroma cacao</name>
    <name type="common">Cacao</name>
    <name type="synonym">Cocoa</name>
    <dbReference type="NCBI Taxonomy" id="3641"/>
    <lineage>
        <taxon>Eukaryota</taxon>
        <taxon>Viridiplantae</taxon>
        <taxon>Streptophyta</taxon>
        <taxon>Embryophyta</taxon>
        <taxon>Tracheophyta</taxon>
        <taxon>Spermatophyta</taxon>
        <taxon>Magnoliopsida</taxon>
        <taxon>eudicotyledons</taxon>
        <taxon>Gunneridae</taxon>
        <taxon>Pentapetalae</taxon>
        <taxon>rosids</taxon>
        <taxon>malvids</taxon>
        <taxon>Malvales</taxon>
        <taxon>Malvaceae</taxon>
        <taxon>Byttnerioideae</taxon>
        <taxon>Theobroma</taxon>
    </lineage>
</organism>
<name>A0A061FRY0_THECC</name>
<dbReference type="Proteomes" id="UP000026915">
    <property type="component" value="Chromosome 10"/>
</dbReference>
<evidence type="ECO:0000313" key="2">
    <source>
        <dbReference type="EMBL" id="EOY19422.1"/>
    </source>
</evidence>
<gene>
    <name evidence="2" type="ORF">TCM_044508</name>
</gene>
<dbReference type="AlphaFoldDB" id="A0A061FRY0"/>
<feature type="region of interest" description="Disordered" evidence="1">
    <location>
        <begin position="1"/>
        <end position="25"/>
    </location>
</feature>
<accession>A0A061FRY0</accession>
<keyword evidence="3" id="KW-1185">Reference proteome</keyword>
<dbReference type="InParanoid" id="A0A061FRY0"/>
<dbReference type="eggNOG" id="KOG1075">
    <property type="taxonomic scope" value="Eukaryota"/>
</dbReference>
<evidence type="ECO:0000313" key="3">
    <source>
        <dbReference type="Proteomes" id="UP000026915"/>
    </source>
</evidence>
<dbReference type="PANTHER" id="PTHR33116">
    <property type="entry name" value="REVERSE TRANSCRIPTASE ZINC-BINDING DOMAIN-CONTAINING PROTEIN-RELATED-RELATED"/>
    <property type="match status" value="1"/>
</dbReference>
<sequence>MRDRKGVFERSREENQERNRDRNLVRNHRIGSRRVRAVDWWDSQGSKVSGGNEEFHRRAMEGEGRFGKSDIQQLEKRSVHSFFIEEAEKPKERNDEEGPVMHQNKKELYGGDQKSSYRDGLKVDSVKVDINEEEVEWLRLSAMGKLRTKTNCKAIQSALFREEVSAGANEVIDILEKGQKGGFLFKVDFEKAYDSVDWGFLQFIMGKIGFARKWRKWIMGCLTTDNISVLVNGVPTEGWKEAYDRAFIDNTMIFYKPQHQNLINAKRVLRCFQLVCSLKNNFHKSSLIGIGVDDQLVRRRAGRIACRIGELPSVGRVTLLQLVLVSLPIFFMSLFPILREVKNELEKIKRRFLWSGVQEKRKIHDIGWDKVCRYEDGGLGIIDLEIKNRTLLNKWIWRYGRERDSLWREVIVEKTRGGNERRIRFWTDRWTKGILKESFPKIFALATDKGGLVNETLSTPWYGKARQRGSSLLNLSAKMQYGSTAPTRECGKKFEPALLRLELRSSLGS</sequence>
<dbReference type="Gramene" id="EOY19422">
    <property type="protein sequence ID" value="EOY19422"/>
    <property type="gene ID" value="TCM_044508"/>
</dbReference>
<feature type="compositionally biased region" description="Basic and acidic residues" evidence="1">
    <location>
        <begin position="1"/>
        <end position="24"/>
    </location>
</feature>
<protein>
    <recommendedName>
        <fullName evidence="4">Reverse transcriptase domain-containing protein</fullName>
    </recommendedName>
</protein>
<evidence type="ECO:0000256" key="1">
    <source>
        <dbReference type="SAM" id="MobiDB-lite"/>
    </source>
</evidence>